<evidence type="ECO:0000256" key="4">
    <source>
        <dbReference type="ARBA" id="ARBA00023002"/>
    </source>
</evidence>
<dbReference type="GO" id="GO:0046872">
    <property type="term" value="F:metal ion binding"/>
    <property type="evidence" value="ECO:0007669"/>
    <property type="project" value="UniProtKB-KW"/>
</dbReference>
<dbReference type="Proteomes" id="UP000273143">
    <property type="component" value="Chromosome"/>
</dbReference>
<evidence type="ECO:0000256" key="1">
    <source>
        <dbReference type="ARBA" id="ARBA00001954"/>
    </source>
</evidence>
<evidence type="ECO:0000256" key="5">
    <source>
        <dbReference type="ARBA" id="ARBA00023004"/>
    </source>
</evidence>
<dbReference type="EMBL" id="CP029822">
    <property type="protein sequence ID" value="AZS50225.1"/>
    <property type="molecule type" value="Genomic_DNA"/>
</dbReference>
<dbReference type="SMART" id="SM00558">
    <property type="entry name" value="JmjC"/>
    <property type="match status" value="1"/>
</dbReference>
<protein>
    <submittedName>
        <fullName evidence="7">Cupin domain-containing protein</fullName>
    </submittedName>
</protein>
<keyword evidence="8" id="KW-1185">Reference proteome</keyword>
<dbReference type="PANTHER" id="PTHR13096">
    <property type="entry name" value="MINA53 MYC INDUCED NUCLEAR ANTIGEN"/>
    <property type="match status" value="1"/>
</dbReference>
<keyword evidence="4" id="KW-0560">Oxidoreductase</keyword>
<dbReference type="GO" id="GO:0016706">
    <property type="term" value="F:2-oxoglutarate-dependent dioxygenase activity"/>
    <property type="evidence" value="ECO:0007669"/>
    <property type="project" value="TreeGrafter"/>
</dbReference>
<evidence type="ECO:0000256" key="3">
    <source>
        <dbReference type="ARBA" id="ARBA00022964"/>
    </source>
</evidence>
<comment type="cofactor">
    <cofactor evidence="1">
        <name>Fe(2+)</name>
        <dbReference type="ChEBI" id="CHEBI:29033"/>
    </cofactor>
</comment>
<dbReference type="Pfam" id="PF08007">
    <property type="entry name" value="JmjC_2"/>
    <property type="match status" value="1"/>
</dbReference>
<reference evidence="8" key="1">
    <citation type="submission" date="2018-06" db="EMBL/GenBank/DDBJ databases">
        <title>Complete genome of Pseudomonas insecticola strain QZS01.</title>
        <authorList>
            <person name="Wang J."/>
            <person name="Su Q."/>
        </authorList>
    </citation>
    <scope>NUCLEOTIDE SEQUENCE [LARGE SCALE GENOMIC DNA]</scope>
    <source>
        <strain evidence="8">QZS01</strain>
    </source>
</reference>
<dbReference type="InterPro" id="IPR003347">
    <property type="entry name" value="JmjC_dom"/>
</dbReference>
<keyword evidence="5" id="KW-0408">Iron</keyword>
<feature type="domain" description="JmjC" evidence="6">
    <location>
        <begin position="101"/>
        <end position="229"/>
    </location>
</feature>
<dbReference type="AlphaFoldDB" id="A0A3Q9JKD7"/>
<name>A0A3Q9JKD7_9GAMM</name>
<dbReference type="PROSITE" id="PS51184">
    <property type="entry name" value="JMJC"/>
    <property type="match status" value="1"/>
</dbReference>
<dbReference type="KEGG" id="emo:DM558_05295"/>
<evidence type="ECO:0000259" key="6">
    <source>
        <dbReference type="PROSITE" id="PS51184"/>
    </source>
</evidence>
<keyword evidence="2" id="KW-0479">Metal-binding</keyword>
<keyword evidence="3" id="KW-0223">Dioxygenase</keyword>
<proteinExistence type="predicted"/>
<gene>
    <name evidence="7" type="ORF">DM558_05295</name>
</gene>
<dbReference type="RefSeq" id="WP_127162422.1">
    <property type="nucleotide sequence ID" value="NZ_CP029822.1"/>
</dbReference>
<dbReference type="Gene3D" id="2.60.120.650">
    <property type="entry name" value="Cupin"/>
    <property type="match status" value="1"/>
</dbReference>
<accession>A0A3Q9JKD7</accession>
<dbReference type="PANTHER" id="PTHR13096:SF8">
    <property type="entry name" value="RIBOSOMAL OXYGENASE 1"/>
    <property type="match status" value="1"/>
</dbReference>
<dbReference type="InterPro" id="IPR039994">
    <property type="entry name" value="NO66-like"/>
</dbReference>
<dbReference type="Gene3D" id="3.40.366.30">
    <property type="entry name" value="50S ribosomal protein L16 arginine hydroxylase, Chain A, Domain 2"/>
    <property type="match status" value="1"/>
</dbReference>
<evidence type="ECO:0000313" key="7">
    <source>
        <dbReference type="EMBL" id="AZS50225.1"/>
    </source>
</evidence>
<dbReference type="SUPFAM" id="SSF51197">
    <property type="entry name" value="Clavaminate synthase-like"/>
    <property type="match status" value="1"/>
</dbReference>
<organism evidence="7 8">
    <name type="scientific">Entomomonas moraniae</name>
    <dbReference type="NCBI Taxonomy" id="2213226"/>
    <lineage>
        <taxon>Bacteria</taxon>
        <taxon>Pseudomonadati</taxon>
        <taxon>Pseudomonadota</taxon>
        <taxon>Gammaproteobacteria</taxon>
        <taxon>Pseudomonadales</taxon>
        <taxon>Pseudomonadaceae</taxon>
        <taxon>Entomomonas</taxon>
    </lineage>
</organism>
<sequence>MKIDQPIALLGGISPSAFMKEYWQKKPLLVRKAFPNLENPLTPDELAGLALEEEIESRIVIEHGNTPWELLHGPFDEETFKNLPESNWTLLVQAVDQFVPEVADLFKPFSFIPKWRFDDIMISYAAKGGSVGPHFDYYDVFLIQSHGQRRWKIGAEESSESPCLEHPNLRLLADFKETDEWVLNPGDMLYLPPQFAHYGIAETDCMTISVGLRAPSTQEILIHYTDFLSQFYPEESRYKDTDQIAISQDQHHIDKATLARLKKLLHEALNDDQKLLTWFGQHVTEPKYTDLLLGQETTEQELLNYLNGEGLLIASPSAKLAWSTYNNESILFASGCSRNFPEHYTELLKLISESSALDKENLSPWLQDAVAITLLVELIKQGTLEFFNE</sequence>
<evidence type="ECO:0000256" key="2">
    <source>
        <dbReference type="ARBA" id="ARBA00022723"/>
    </source>
</evidence>
<evidence type="ECO:0000313" key="8">
    <source>
        <dbReference type="Proteomes" id="UP000273143"/>
    </source>
</evidence>
<dbReference type="Pfam" id="PF20514">
    <property type="entry name" value="WHD_ROXA"/>
    <property type="match status" value="1"/>
</dbReference>
<dbReference type="InterPro" id="IPR046799">
    <property type="entry name" value="ROXA-like_wH"/>
</dbReference>